<sequence>MIQCNWPYEIRSILRNCNSKISIRSINTTSIRRQNNTNENEEQTIQRNIPTTPLDSLIHPEITVKSLKSSFQLQPIPKIPRSYKPTTAVPTRPKVMPITPNSVIFQIESKRQKDSIMELIEPLLDINALNEEISGLGQEKMLSVLHPRLKNKVKLDKLPDLPRPLNETNFNEYIIDLVSYNYTFGSQAVVELLDDVCLPLPVKMLTRESLLEITAFYYRCNYFSKPFILRSLILQERPDIAYDSEFYALELDYIRDCFLFA</sequence>
<reference evidence="1" key="1">
    <citation type="submission" date="2023-04" db="EMBL/GenBank/DDBJ databases">
        <title>Ambrosiozyma monospora NBRC 1965.</title>
        <authorList>
            <person name="Ichikawa N."/>
            <person name="Sato H."/>
            <person name="Tonouchi N."/>
        </authorList>
    </citation>
    <scope>NUCLEOTIDE SEQUENCE</scope>
    <source>
        <strain evidence="1">NBRC 1965</strain>
    </source>
</reference>
<gene>
    <name evidence="1" type="ORF">Amon01_000919400</name>
</gene>
<name>A0A9W6WHX6_AMBMO</name>
<evidence type="ECO:0000313" key="1">
    <source>
        <dbReference type="EMBL" id="GME70589.1"/>
    </source>
</evidence>
<dbReference type="EMBL" id="BSXU01010015">
    <property type="protein sequence ID" value="GME70589.1"/>
    <property type="molecule type" value="Genomic_DNA"/>
</dbReference>
<protein>
    <submittedName>
        <fullName evidence="1">Unnamed protein product</fullName>
    </submittedName>
</protein>
<dbReference type="Proteomes" id="UP001165063">
    <property type="component" value="Unassembled WGS sequence"/>
</dbReference>
<keyword evidence="2" id="KW-1185">Reference proteome</keyword>
<dbReference type="AlphaFoldDB" id="A0A9W6WHX6"/>
<evidence type="ECO:0000313" key="2">
    <source>
        <dbReference type="Proteomes" id="UP001165063"/>
    </source>
</evidence>
<accession>A0A9W6WHX6</accession>
<comment type="caution">
    <text evidence="1">The sequence shown here is derived from an EMBL/GenBank/DDBJ whole genome shotgun (WGS) entry which is preliminary data.</text>
</comment>
<proteinExistence type="predicted"/>
<organism evidence="1 2">
    <name type="scientific">Ambrosiozyma monospora</name>
    <name type="common">Yeast</name>
    <name type="synonym">Endomycopsis monosporus</name>
    <dbReference type="NCBI Taxonomy" id="43982"/>
    <lineage>
        <taxon>Eukaryota</taxon>
        <taxon>Fungi</taxon>
        <taxon>Dikarya</taxon>
        <taxon>Ascomycota</taxon>
        <taxon>Saccharomycotina</taxon>
        <taxon>Pichiomycetes</taxon>
        <taxon>Pichiales</taxon>
        <taxon>Pichiaceae</taxon>
        <taxon>Ambrosiozyma</taxon>
    </lineage>
</organism>